<evidence type="ECO:0000256" key="6">
    <source>
        <dbReference type="ARBA" id="ARBA00022692"/>
    </source>
</evidence>
<feature type="compositionally biased region" description="Low complexity" evidence="14">
    <location>
        <begin position="13"/>
        <end position="26"/>
    </location>
</feature>
<keyword evidence="4" id="KW-0109">Calcium transport</keyword>
<feature type="domain" description="EF-hand" evidence="16">
    <location>
        <begin position="373"/>
        <end position="408"/>
    </location>
</feature>
<reference evidence="17" key="1">
    <citation type="submission" date="2021-01" db="EMBL/GenBank/DDBJ databases">
        <authorList>
            <person name="Corre E."/>
            <person name="Pelletier E."/>
            <person name="Niang G."/>
            <person name="Scheremetjew M."/>
            <person name="Finn R."/>
            <person name="Kale V."/>
            <person name="Holt S."/>
            <person name="Cochrane G."/>
            <person name="Meng A."/>
            <person name="Brown T."/>
            <person name="Cohen L."/>
        </authorList>
    </citation>
    <scope>NUCLEOTIDE SEQUENCE</scope>
    <source>
        <strain evidence="17">CCMP3105</strain>
    </source>
</reference>
<feature type="transmembrane region" description="Helical" evidence="15">
    <location>
        <begin position="117"/>
        <end position="134"/>
    </location>
</feature>
<dbReference type="Gene3D" id="1.20.120.350">
    <property type="entry name" value="Voltage-gated potassium channels. Chain C"/>
    <property type="match status" value="1"/>
</dbReference>
<evidence type="ECO:0000256" key="15">
    <source>
        <dbReference type="SAM" id="Phobius"/>
    </source>
</evidence>
<feature type="region of interest" description="Disordered" evidence="14">
    <location>
        <begin position="1"/>
        <end position="71"/>
    </location>
</feature>
<protein>
    <recommendedName>
        <fullName evidence="16">EF-hand domain-containing protein</fullName>
    </recommendedName>
</protein>
<evidence type="ECO:0000256" key="13">
    <source>
        <dbReference type="ARBA" id="ARBA00023303"/>
    </source>
</evidence>
<sequence>MTGSGTGSESAYVHRVSSRNSNRVSNGLLTAMQKRLTRRGSVDQQRTVQEGGFISEDENESPSEEESGDWMHTKKPVFIDAEAMKEKVRANLAMDRKEPCHHVKETGVAAYIARHWIFERTMLAVIALNAIWIAVDTDYNTSEVILTAHPLFQIAENLFCAAFSFEWMVRFCAFAKVKYAVRDAWFVFDTCMVFMMVIETWVMTAILLFTASDGAGGGGGLGNSGILKIAKLMRLSRMARMARLLRAMPELMIMVKGMITAVRSVAITLTLLILIMYAFGIAFCQLTKDSSVGGRHFSSVLDSMYTLGIYGTLLDNIKYLVDELGKENLLFSALFVIYVLLTAFTVMNMLIGVLCEVVSAVAATEREEILVAYVKSKVLKVVEEIDQDGDRHITKAEMVGILENASACRALKEVGVDVMSLVDNADAIFVDMKGKELEQLSFADFMNVVLSLRGSNSATVKDMVELRRSLRAMHEAMHNDLMNKFQPMLRQLQKALHEVKPLHRANSADARLGNPESTVPSGKLARSITSPLLHDVPPVAGLEAAKGPAPPAAERLDLEGSWCALGDAKGPEVPEWMHPKVAGGCSRKQMRHTFFGGKPTHVAISANAPVMPPSSKLVPAPDQGCWCELPEAVPEEPFEIPERPPPEREPMRLLANSPDRSAPQAPEEQLSHKEASWHQLPPLASHPAPELTGVVSSVLEVSSQRPEFPSFEAPEVPDRRPAFVVSSPCKCPEGLEGQVYRPTFPIICRGGAEPGCEDTSEATCTPGSADDSRCGHSGSRLPPLSAETGGWCPVGAAELRGQMVELTKNLTAGLCQVKRLEERLRQPARSPATNVPASLPPIRGMEVAKTTPVELE</sequence>
<dbReference type="EMBL" id="HBNR01013934">
    <property type="protein sequence ID" value="CAE4569385.1"/>
    <property type="molecule type" value="Transcribed_RNA"/>
</dbReference>
<dbReference type="InterPro" id="IPR002048">
    <property type="entry name" value="EF_hand_dom"/>
</dbReference>
<evidence type="ECO:0000256" key="10">
    <source>
        <dbReference type="ARBA" id="ARBA00023065"/>
    </source>
</evidence>
<gene>
    <name evidence="17" type="ORF">AMON00008_LOCUS9004</name>
</gene>
<dbReference type="PROSITE" id="PS00018">
    <property type="entry name" value="EF_HAND_1"/>
    <property type="match status" value="1"/>
</dbReference>
<feature type="region of interest" description="Disordered" evidence="14">
    <location>
        <begin position="636"/>
        <end position="689"/>
    </location>
</feature>
<keyword evidence="10" id="KW-0406">Ion transport</keyword>
<keyword evidence="13" id="KW-0407">Ion channel</keyword>
<feature type="compositionally biased region" description="Basic and acidic residues" evidence="14">
    <location>
        <begin position="640"/>
        <end position="651"/>
    </location>
</feature>
<dbReference type="InterPro" id="IPR018247">
    <property type="entry name" value="EF_Hand_1_Ca_BS"/>
</dbReference>
<feature type="transmembrane region" description="Helical" evidence="15">
    <location>
        <begin position="185"/>
        <end position="209"/>
    </location>
</feature>
<keyword evidence="5" id="KW-0107">Calcium channel</keyword>
<dbReference type="Gene3D" id="1.10.287.70">
    <property type="match status" value="1"/>
</dbReference>
<feature type="transmembrane region" description="Helical" evidence="15">
    <location>
        <begin position="329"/>
        <end position="351"/>
    </location>
</feature>
<keyword evidence="2" id="KW-0813">Transport</keyword>
<evidence type="ECO:0000256" key="7">
    <source>
        <dbReference type="ARBA" id="ARBA00022837"/>
    </source>
</evidence>
<dbReference type="Pfam" id="PF00520">
    <property type="entry name" value="Ion_trans"/>
    <property type="match status" value="1"/>
</dbReference>
<feature type="compositionally biased region" description="Acidic residues" evidence="14">
    <location>
        <begin position="55"/>
        <end position="68"/>
    </location>
</feature>
<evidence type="ECO:0000256" key="3">
    <source>
        <dbReference type="ARBA" id="ARBA00022553"/>
    </source>
</evidence>
<organism evidence="17">
    <name type="scientific">Alexandrium monilatum</name>
    <dbReference type="NCBI Taxonomy" id="311494"/>
    <lineage>
        <taxon>Eukaryota</taxon>
        <taxon>Sar</taxon>
        <taxon>Alveolata</taxon>
        <taxon>Dinophyceae</taxon>
        <taxon>Gonyaulacales</taxon>
        <taxon>Pyrocystaceae</taxon>
        <taxon>Alexandrium</taxon>
    </lineage>
</organism>
<feature type="transmembrane region" description="Helical" evidence="15">
    <location>
        <begin position="253"/>
        <end position="279"/>
    </location>
</feature>
<evidence type="ECO:0000256" key="4">
    <source>
        <dbReference type="ARBA" id="ARBA00022568"/>
    </source>
</evidence>
<dbReference type="InterPro" id="IPR005821">
    <property type="entry name" value="Ion_trans_dom"/>
</dbReference>
<keyword evidence="7" id="KW-0106">Calcium</keyword>
<dbReference type="InterPro" id="IPR050599">
    <property type="entry name" value="VDCC_alpha-1_subunit"/>
</dbReference>
<keyword evidence="8" id="KW-0851">Voltage-gated channel</keyword>
<accession>A0A7S4Q2S0</accession>
<dbReference type="PROSITE" id="PS50222">
    <property type="entry name" value="EF_HAND_2"/>
    <property type="match status" value="1"/>
</dbReference>
<evidence type="ECO:0000256" key="11">
    <source>
        <dbReference type="ARBA" id="ARBA00023136"/>
    </source>
</evidence>
<evidence type="ECO:0000259" key="16">
    <source>
        <dbReference type="PROSITE" id="PS50222"/>
    </source>
</evidence>
<dbReference type="AlphaFoldDB" id="A0A7S4Q2S0"/>
<keyword evidence="12" id="KW-0325">Glycoprotein</keyword>
<dbReference type="InterPro" id="IPR027359">
    <property type="entry name" value="Volt_channel_dom_sf"/>
</dbReference>
<evidence type="ECO:0000256" key="5">
    <source>
        <dbReference type="ARBA" id="ARBA00022673"/>
    </source>
</evidence>
<dbReference type="GO" id="GO:0098703">
    <property type="term" value="P:calcium ion import across plasma membrane"/>
    <property type="evidence" value="ECO:0007669"/>
    <property type="project" value="TreeGrafter"/>
</dbReference>
<dbReference type="PANTHER" id="PTHR45628">
    <property type="entry name" value="VOLTAGE-DEPENDENT CALCIUM CHANNEL TYPE A SUBUNIT ALPHA-1"/>
    <property type="match status" value="1"/>
</dbReference>
<keyword evidence="3" id="KW-0597">Phosphoprotein</keyword>
<dbReference type="PANTHER" id="PTHR45628:SF7">
    <property type="entry name" value="VOLTAGE-DEPENDENT CALCIUM CHANNEL TYPE A SUBUNIT ALPHA-1"/>
    <property type="match status" value="1"/>
</dbReference>
<evidence type="ECO:0000256" key="14">
    <source>
        <dbReference type="SAM" id="MobiDB-lite"/>
    </source>
</evidence>
<evidence type="ECO:0000256" key="12">
    <source>
        <dbReference type="ARBA" id="ARBA00023180"/>
    </source>
</evidence>
<evidence type="ECO:0000256" key="1">
    <source>
        <dbReference type="ARBA" id="ARBA00004141"/>
    </source>
</evidence>
<dbReference type="GO" id="GO:0008331">
    <property type="term" value="F:high voltage-gated calcium channel activity"/>
    <property type="evidence" value="ECO:0007669"/>
    <property type="project" value="TreeGrafter"/>
</dbReference>
<evidence type="ECO:0000256" key="8">
    <source>
        <dbReference type="ARBA" id="ARBA00022882"/>
    </source>
</evidence>
<name>A0A7S4Q2S0_9DINO</name>
<feature type="transmembrane region" description="Helical" evidence="15">
    <location>
        <begin position="154"/>
        <end position="173"/>
    </location>
</feature>
<keyword evidence="11 15" id="KW-0472">Membrane</keyword>
<evidence type="ECO:0000313" key="17">
    <source>
        <dbReference type="EMBL" id="CAE4569385.1"/>
    </source>
</evidence>
<dbReference type="GO" id="GO:0005509">
    <property type="term" value="F:calcium ion binding"/>
    <property type="evidence" value="ECO:0007669"/>
    <property type="project" value="InterPro"/>
</dbReference>
<comment type="subcellular location">
    <subcellularLocation>
        <location evidence="1">Membrane</location>
        <topology evidence="1">Multi-pass membrane protein</topology>
    </subcellularLocation>
</comment>
<keyword evidence="6 15" id="KW-0812">Transmembrane</keyword>
<keyword evidence="9 15" id="KW-1133">Transmembrane helix</keyword>
<evidence type="ECO:0000256" key="9">
    <source>
        <dbReference type="ARBA" id="ARBA00022989"/>
    </source>
</evidence>
<dbReference type="SUPFAM" id="SSF81324">
    <property type="entry name" value="Voltage-gated potassium channels"/>
    <property type="match status" value="1"/>
</dbReference>
<dbReference type="GO" id="GO:0005891">
    <property type="term" value="C:voltage-gated calcium channel complex"/>
    <property type="evidence" value="ECO:0007669"/>
    <property type="project" value="TreeGrafter"/>
</dbReference>
<proteinExistence type="predicted"/>
<evidence type="ECO:0000256" key="2">
    <source>
        <dbReference type="ARBA" id="ARBA00022448"/>
    </source>
</evidence>